<dbReference type="KEGG" id="aori:SD37_31985"/>
<evidence type="ECO:0000313" key="2">
    <source>
        <dbReference type="Proteomes" id="UP000093695"/>
    </source>
</evidence>
<dbReference type="Proteomes" id="UP000093695">
    <property type="component" value="Chromosome"/>
</dbReference>
<dbReference type="RefSeq" id="WP_044855862.1">
    <property type="nucleotide sequence ID" value="NZ_CP016174.1"/>
</dbReference>
<gene>
    <name evidence="1" type="ORF">SD37_31985</name>
</gene>
<proteinExistence type="predicted"/>
<organism evidence="1 2">
    <name type="scientific">Amycolatopsis orientalis</name>
    <name type="common">Nocardia orientalis</name>
    <dbReference type="NCBI Taxonomy" id="31958"/>
    <lineage>
        <taxon>Bacteria</taxon>
        <taxon>Bacillati</taxon>
        <taxon>Actinomycetota</taxon>
        <taxon>Actinomycetes</taxon>
        <taxon>Pseudonocardiales</taxon>
        <taxon>Pseudonocardiaceae</taxon>
        <taxon>Amycolatopsis</taxon>
    </lineage>
</organism>
<keyword evidence="2" id="KW-1185">Reference proteome</keyword>
<reference evidence="1 2" key="1">
    <citation type="journal article" date="2015" name="Genome Announc.">
        <title>Draft Genome Sequence of Norvancomycin-Producing Strain Amycolatopsis orientalis CPCC200066.</title>
        <authorList>
            <person name="Lei X."/>
            <person name="Yuan F."/>
            <person name="Shi Y."/>
            <person name="Li X."/>
            <person name="Wang L."/>
            <person name="Hong B."/>
        </authorList>
    </citation>
    <scope>NUCLEOTIDE SEQUENCE [LARGE SCALE GENOMIC DNA]</scope>
    <source>
        <strain evidence="1 2">B-37</strain>
    </source>
</reference>
<accession>A0A193C5Q9</accession>
<sequence length="61" mass="6543">MSAAERQRTCAACGGPFEPGERTDLETVVAGGILYVAVHPHHSTYPPRRETEAAHRLATVA</sequence>
<dbReference type="AlphaFoldDB" id="A0A193C5Q9"/>
<name>A0A193C5Q9_AMYOR</name>
<dbReference type="EMBL" id="CP016174">
    <property type="protein sequence ID" value="ANN19789.1"/>
    <property type="molecule type" value="Genomic_DNA"/>
</dbReference>
<evidence type="ECO:0000313" key="1">
    <source>
        <dbReference type="EMBL" id="ANN19789.1"/>
    </source>
</evidence>
<protein>
    <submittedName>
        <fullName evidence="1">Uncharacterized protein</fullName>
    </submittedName>
</protein>